<name>A0A7J4ITQ0_9ARCH</name>
<reference evidence="3" key="2">
    <citation type="submission" date="2021-03" db="EMBL/GenBank/DDBJ databases">
        <authorList>
            <person name="Jaffe A."/>
        </authorList>
    </citation>
    <scope>NUCLEOTIDE SEQUENCE</scope>
    <source>
        <strain evidence="3">RIFCSPHIGHO2_01_FULL_GW2011_AR10_43_9</strain>
    </source>
</reference>
<dbReference type="Proteomes" id="UP000683213">
    <property type="component" value="Unassembled WGS sequence"/>
</dbReference>
<keyword evidence="1" id="KW-0472">Membrane</keyword>
<feature type="transmembrane region" description="Helical" evidence="1">
    <location>
        <begin position="7"/>
        <end position="25"/>
    </location>
</feature>
<dbReference type="PROSITE" id="PS51257">
    <property type="entry name" value="PROKAR_LIPOPROTEIN"/>
    <property type="match status" value="1"/>
</dbReference>
<dbReference type="Gene3D" id="3.40.1000.10">
    <property type="entry name" value="Mog1/PsbP, alpha/beta/alpha sandwich"/>
    <property type="match status" value="1"/>
</dbReference>
<reference evidence="3" key="3">
    <citation type="submission" date="2021-05" db="EMBL/GenBank/DDBJ databases">
        <title>Protein family content uncovers lineage relationships and bacterial pathway maintenance mechanisms in DPANN archaea.</title>
        <authorList>
            <person name="Castelle C.J."/>
            <person name="Meheust R."/>
            <person name="Jaffe A.L."/>
            <person name="Seitz K."/>
            <person name="Gong X."/>
            <person name="Baker B.J."/>
            <person name="Banfield J.F."/>
        </authorList>
    </citation>
    <scope>NUCLEOTIDE SEQUENCE</scope>
    <source>
        <strain evidence="3">RIFCSPHIGHO2_01_FULL_GW2011_AR10_43_9</strain>
    </source>
</reference>
<dbReference type="AlphaFoldDB" id="A0A7J4ITQ0"/>
<keyword evidence="1" id="KW-0812">Transmembrane</keyword>
<sequence length="369" mass="41228">MKLKQTMLIFSIISIVILSGCLNLFPSNTNNSPQEQSSVQVEEFLQYDSLDYGMRMKYPKTWLMKEIEGSVVVFNAPENGSSAFNENVVVTATDFSSQPMTLDEFTEISKSSLAEHLEGMQIKGEGVTTLGGLDAYWINYTGKAGDLDLRATQVWTIDSDNWGYMVTYAADAQDFDKHSSTVAKMIESVEFYVPEGYNPEQQDNGVEQQGTVQEQYNGATQANNEIEEVPPAQPENIVPPDFGEPSIENLVGAWRVYSEVLYYDSGGMNYLETPTTLRLFLEPDLTWGYESSSGTWRIEQIQDSDWQNWGVTEYGPKYKIVLNGWNGSSADGPLDQSANGVDFVWIIYRAEPPVTSAPGQIQMKFGHST</sequence>
<dbReference type="InterPro" id="IPR016123">
    <property type="entry name" value="Mog1/PsbP_a/b/a-sand"/>
</dbReference>
<dbReference type="EMBL" id="DUFG01000029">
    <property type="protein sequence ID" value="HIH08881.1"/>
    <property type="molecule type" value="Genomic_DNA"/>
</dbReference>
<dbReference type="Proteomes" id="UP000577419">
    <property type="component" value="Unassembled WGS sequence"/>
</dbReference>
<evidence type="ECO:0000256" key="1">
    <source>
        <dbReference type="SAM" id="Phobius"/>
    </source>
</evidence>
<gene>
    <name evidence="2" type="ORF">HA237_05945</name>
    <name evidence="3" type="ORF">J4224_01350</name>
</gene>
<dbReference type="EMBL" id="JAGVWF010000018">
    <property type="protein sequence ID" value="MBS3059050.1"/>
    <property type="molecule type" value="Genomic_DNA"/>
</dbReference>
<dbReference type="SUPFAM" id="SSF55724">
    <property type="entry name" value="Mog1p/PsbP-like"/>
    <property type="match status" value="1"/>
</dbReference>
<evidence type="ECO:0000313" key="2">
    <source>
        <dbReference type="EMBL" id="HIH08881.1"/>
    </source>
</evidence>
<organism evidence="2 4">
    <name type="scientific">Candidatus Iainarchaeum sp</name>
    <dbReference type="NCBI Taxonomy" id="3101447"/>
    <lineage>
        <taxon>Archaea</taxon>
        <taxon>Candidatus Iainarchaeota</taxon>
        <taxon>Candidatus Iainarchaeia</taxon>
        <taxon>Candidatus Iainarchaeales</taxon>
        <taxon>Candidatus Iainarchaeaceae</taxon>
        <taxon>Candidatus Iainarchaeum</taxon>
    </lineage>
</organism>
<dbReference type="Pfam" id="PF18933">
    <property type="entry name" value="PsbP_2"/>
    <property type="match status" value="1"/>
</dbReference>
<keyword evidence="1" id="KW-1133">Transmembrane helix</keyword>
<evidence type="ECO:0000313" key="3">
    <source>
        <dbReference type="EMBL" id="MBS3059050.1"/>
    </source>
</evidence>
<accession>A0A7J4ITQ0</accession>
<proteinExistence type="predicted"/>
<reference evidence="2" key="1">
    <citation type="journal article" date="2020" name="bioRxiv">
        <title>A rank-normalized archaeal taxonomy based on genome phylogeny resolves widespread incomplete and uneven classifications.</title>
        <authorList>
            <person name="Rinke C."/>
            <person name="Chuvochina M."/>
            <person name="Mussig A.J."/>
            <person name="Chaumeil P.-A."/>
            <person name="Waite D.W."/>
            <person name="Whitman W.B."/>
            <person name="Parks D.H."/>
            <person name="Hugenholtz P."/>
        </authorList>
    </citation>
    <scope>NUCLEOTIDE SEQUENCE</scope>
    <source>
        <strain evidence="2">UBA10011</strain>
    </source>
</reference>
<protein>
    <submittedName>
        <fullName evidence="2">DUF1795 domain-containing protein</fullName>
    </submittedName>
</protein>
<evidence type="ECO:0000313" key="4">
    <source>
        <dbReference type="Proteomes" id="UP000577419"/>
    </source>
</evidence>
<comment type="caution">
    <text evidence="2">The sequence shown here is derived from an EMBL/GenBank/DDBJ whole genome shotgun (WGS) entry which is preliminary data.</text>
</comment>